<feature type="transmembrane region" description="Helical" evidence="5">
    <location>
        <begin position="366"/>
        <end position="385"/>
    </location>
</feature>
<feature type="domain" description="O-antigen ligase-related" evidence="6">
    <location>
        <begin position="213"/>
        <end position="374"/>
    </location>
</feature>
<keyword evidence="2 5" id="KW-0812">Transmembrane</keyword>
<keyword evidence="4 5" id="KW-0472">Membrane</keyword>
<keyword evidence="3 5" id="KW-1133">Transmembrane helix</keyword>
<sequence length="453" mass="48842">MTESLPGKANVRSDTHYVMTGWDRVVSVGAILALLLLGSGALMGVAMGNVALVLLLVAFVVDAPRARVGLTRSPFVWLTLVYLGFLVLQLALGPLRPAVPMAAQFEAFKSYIAVGYLAALAAGYWLYRKPEWQFTVFMLLPAGLLVRVAEKWQPGDFTGALYGHGRFRFGDSAVDFGFWSLVVAIFALTLIRGACRMRSPLRRNAALAYLVSVFVLALVSVVLAKTRSVWLIVPVALPLAAVLGVGPRVPRRYWLRAAVAGGLVLVALCLAIAWGAGDIIAGRWEKGQHALDMLVQGNWEALGNGSVGLRAKMAYEGLSIWWQQPVLGHGFASAPELLAHSRFEAVATRGFRHFHNTAITIMVEHGIIGLGLFLALFVFCVVTLFRALCDDVTGVAGGVFVSLVAMTWQSMADHVIEGYRNPFMIALFCGVAVALHLSRPGRGGDQLSAAGRQ</sequence>
<evidence type="ECO:0000256" key="5">
    <source>
        <dbReference type="SAM" id="Phobius"/>
    </source>
</evidence>
<gene>
    <name evidence="7" type="ORF">KBTEX_03129</name>
</gene>
<protein>
    <recommendedName>
        <fullName evidence="6">O-antigen ligase-related domain-containing protein</fullName>
    </recommendedName>
</protein>
<feature type="transmembrane region" description="Helical" evidence="5">
    <location>
        <begin position="253"/>
        <end position="276"/>
    </location>
</feature>
<dbReference type="InterPro" id="IPR051533">
    <property type="entry name" value="WaaL-like"/>
</dbReference>
<evidence type="ECO:0000256" key="1">
    <source>
        <dbReference type="ARBA" id="ARBA00004141"/>
    </source>
</evidence>
<feature type="transmembrane region" description="Helical" evidence="5">
    <location>
        <begin position="132"/>
        <end position="149"/>
    </location>
</feature>
<feature type="transmembrane region" description="Helical" evidence="5">
    <location>
        <begin position="229"/>
        <end position="246"/>
    </location>
</feature>
<feature type="transmembrane region" description="Helical" evidence="5">
    <location>
        <begin position="176"/>
        <end position="194"/>
    </location>
</feature>
<reference evidence="7" key="1">
    <citation type="submission" date="2019-06" db="EMBL/GenBank/DDBJ databases">
        <authorList>
            <person name="Murdoch R.W."/>
            <person name="Fathepure B."/>
        </authorList>
    </citation>
    <scope>NUCLEOTIDE SEQUENCE</scope>
</reference>
<evidence type="ECO:0000256" key="3">
    <source>
        <dbReference type="ARBA" id="ARBA00022989"/>
    </source>
</evidence>
<dbReference type="PANTHER" id="PTHR37422:SF13">
    <property type="entry name" value="LIPOPOLYSACCHARIDE BIOSYNTHESIS PROTEIN PA4999-RELATED"/>
    <property type="match status" value="1"/>
</dbReference>
<feature type="transmembrane region" description="Helical" evidence="5">
    <location>
        <begin position="75"/>
        <end position="95"/>
    </location>
</feature>
<dbReference type="GO" id="GO:0016020">
    <property type="term" value="C:membrane"/>
    <property type="evidence" value="ECO:0007669"/>
    <property type="project" value="UniProtKB-SubCell"/>
</dbReference>
<dbReference type="PANTHER" id="PTHR37422">
    <property type="entry name" value="TEICHURONIC ACID BIOSYNTHESIS PROTEIN TUAE"/>
    <property type="match status" value="1"/>
</dbReference>
<proteinExistence type="predicted"/>
<evidence type="ECO:0000259" key="6">
    <source>
        <dbReference type="Pfam" id="PF04932"/>
    </source>
</evidence>
<dbReference type="InterPro" id="IPR007016">
    <property type="entry name" value="O-antigen_ligase-rel_domated"/>
</dbReference>
<evidence type="ECO:0000313" key="7">
    <source>
        <dbReference type="EMBL" id="QEA06788.1"/>
    </source>
</evidence>
<name>A0A5B8RG04_9ZZZZ</name>
<evidence type="ECO:0000256" key="4">
    <source>
        <dbReference type="ARBA" id="ARBA00023136"/>
    </source>
</evidence>
<comment type="subcellular location">
    <subcellularLocation>
        <location evidence="1">Membrane</location>
        <topology evidence="1">Multi-pass membrane protein</topology>
    </subcellularLocation>
</comment>
<feature type="transmembrane region" description="Helical" evidence="5">
    <location>
        <begin position="30"/>
        <end position="63"/>
    </location>
</feature>
<feature type="transmembrane region" description="Helical" evidence="5">
    <location>
        <begin position="107"/>
        <end position="127"/>
    </location>
</feature>
<evidence type="ECO:0000256" key="2">
    <source>
        <dbReference type="ARBA" id="ARBA00022692"/>
    </source>
</evidence>
<accession>A0A5B8RG04</accession>
<organism evidence="7">
    <name type="scientific">uncultured organism</name>
    <dbReference type="NCBI Taxonomy" id="155900"/>
    <lineage>
        <taxon>unclassified sequences</taxon>
        <taxon>environmental samples</taxon>
    </lineage>
</organism>
<dbReference type="Pfam" id="PF04932">
    <property type="entry name" value="Wzy_C"/>
    <property type="match status" value="1"/>
</dbReference>
<dbReference type="EMBL" id="MN079171">
    <property type="protein sequence ID" value="QEA06788.1"/>
    <property type="molecule type" value="Genomic_DNA"/>
</dbReference>
<feature type="transmembrane region" description="Helical" evidence="5">
    <location>
        <begin position="206"/>
        <end position="223"/>
    </location>
</feature>
<feature type="transmembrane region" description="Helical" evidence="5">
    <location>
        <begin position="418"/>
        <end position="437"/>
    </location>
</feature>
<dbReference type="AlphaFoldDB" id="A0A5B8RG04"/>
<feature type="transmembrane region" description="Helical" evidence="5">
    <location>
        <begin position="392"/>
        <end position="412"/>
    </location>
</feature>